<comment type="caution">
    <text evidence="9">The sequence shown here is derived from an EMBL/GenBank/DDBJ whole genome shotgun (WGS) entry which is preliminary data.</text>
</comment>
<dbReference type="Gene3D" id="1.10.3720.10">
    <property type="entry name" value="MetI-like"/>
    <property type="match status" value="1"/>
</dbReference>
<dbReference type="Proteomes" id="UP001198200">
    <property type="component" value="Unassembled WGS sequence"/>
</dbReference>
<keyword evidence="10" id="KW-1185">Reference proteome</keyword>
<proteinExistence type="inferred from homology"/>
<evidence type="ECO:0000256" key="6">
    <source>
        <dbReference type="ARBA" id="ARBA00023136"/>
    </source>
</evidence>
<dbReference type="PROSITE" id="PS50928">
    <property type="entry name" value="ABC_TM1"/>
    <property type="match status" value="1"/>
</dbReference>
<evidence type="ECO:0000256" key="7">
    <source>
        <dbReference type="RuleBase" id="RU363032"/>
    </source>
</evidence>
<evidence type="ECO:0000256" key="1">
    <source>
        <dbReference type="ARBA" id="ARBA00004651"/>
    </source>
</evidence>
<evidence type="ECO:0000313" key="9">
    <source>
        <dbReference type="EMBL" id="MCC2221790.1"/>
    </source>
</evidence>
<sequence length="313" mass="35007">MIQRGMRRPRKKFYISKRALRPGNVIFTIVNTLIMLCVIVVMLYPFWNTIAVSFNDAQDTLRGGIKLFPRVFSLYSYQSVFKNKLMVIAAINSVLRTLISTVLGVLFGSMIAYVLSRKELVAKKFITSYFLVTMYISAGLIPNYFLMKDLKMINSFAVYVVPGLVSVYNIIVIRSFIQGLPESLTEAAMVDGAGHFRCYWQIVLPCCKPVLATVALWCAVGAWNQWFDTFLYCSSKENLTTLQYEMMKLLSSATQSGRDLSSVYGNGQQVANTITPTSIRAAVTIVASAPILVVYPFLQKYFVKGVTLGATKG</sequence>
<feature type="transmembrane region" description="Helical" evidence="7">
    <location>
        <begin position="157"/>
        <end position="177"/>
    </location>
</feature>
<dbReference type="InterPro" id="IPR000515">
    <property type="entry name" value="MetI-like"/>
</dbReference>
<dbReference type="GO" id="GO:0005886">
    <property type="term" value="C:plasma membrane"/>
    <property type="evidence" value="ECO:0007669"/>
    <property type="project" value="UniProtKB-SubCell"/>
</dbReference>
<keyword evidence="4 7" id="KW-0812">Transmembrane</keyword>
<dbReference type="InterPro" id="IPR035906">
    <property type="entry name" value="MetI-like_sf"/>
</dbReference>
<dbReference type="CDD" id="cd06261">
    <property type="entry name" value="TM_PBP2"/>
    <property type="match status" value="1"/>
</dbReference>
<evidence type="ECO:0000256" key="2">
    <source>
        <dbReference type="ARBA" id="ARBA00022448"/>
    </source>
</evidence>
<keyword evidence="3" id="KW-1003">Cell membrane</keyword>
<feature type="transmembrane region" description="Helical" evidence="7">
    <location>
        <begin position="126"/>
        <end position="145"/>
    </location>
</feature>
<dbReference type="PANTHER" id="PTHR43744:SF9">
    <property type="entry name" value="POLYGALACTURONAN_RHAMNOGALACTURONAN TRANSPORT SYSTEM PERMEASE PROTEIN YTCP"/>
    <property type="match status" value="1"/>
</dbReference>
<keyword evidence="6 7" id="KW-0472">Membrane</keyword>
<dbReference type="RefSeq" id="WP_227102005.1">
    <property type="nucleotide sequence ID" value="NZ_JAJEQN010000021.1"/>
</dbReference>
<evidence type="ECO:0000313" key="10">
    <source>
        <dbReference type="Proteomes" id="UP001198200"/>
    </source>
</evidence>
<dbReference type="EMBL" id="JAJEQN010000021">
    <property type="protein sequence ID" value="MCC2221790.1"/>
    <property type="molecule type" value="Genomic_DNA"/>
</dbReference>
<organism evidence="9 10">
    <name type="scientific">Anthropogastromicrobium aceti</name>
    <dbReference type="NCBI Taxonomy" id="2981768"/>
    <lineage>
        <taxon>Bacteria</taxon>
        <taxon>Bacillati</taxon>
        <taxon>Bacillota</taxon>
        <taxon>Clostridia</taxon>
        <taxon>Lachnospirales</taxon>
        <taxon>Lachnospiraceae</taxon>
        <taxon>Anthropogastromicrobium</taxon>
    </lineage>
</organism>
<reference evidence="9 10" key="1">
    <citation type="submission" date="2021-10" db="EMBL/GenBank/DDBJ databases">
        <title>Anaerobic single-cell dispensing facilitates the cultivation of human gut bacteria.</title>
        <authorList>
            <person name="Afrizal A."/>
        </authorList>
    </citation>
    <scope>NUCLEOTIDE SEQUENCE [LARGE SCALE GENOMIC DNA]</scope>
    <source>
        <strain evidence="9 10">CLA-AA-H224</strain>
    </source>
</reference>
<name>A0AAE3E4R9_9FIRM</name>
<keyword evidence="5 7" id="KW-1133">Transmembrane helix</keyword>
<evidence type="ECO:0000259" key="8">
    <source>
        <dbReference type="PROSITE" id="PS50928"/>
    </source>
</evidence>
<dbReference type="GO" id="GO:0055085">
    <property type="term" value="P:transmembrane transport"/>
    <property type="evidence" value="ECO:0007669"/>
    <property type="project" value="InterPro"/>
</dbReference>
<feature type="transmembrane region" description="Helical" evidence="7">
    <location>
        <begin position="279"/>
        <end position="298"/>
    </location>
</feature>
<evidence type="ECO:0000256" key="4">
    <source>
        <dbReference type="ARBA" id="ARBA00022692"/>
    </source>
</evidence>
<comment type="similarity">
    <text evidence="7">Belongs to the binding-protein-dependent transport system permease family.</text>
</comment>
<keyword evidence="2 7" id="KW-0813">Transport</keyword>
<gene>
    <name evidence="9" type="ORF">LKD48_09110</name>
</gene>
<dbReference type="SUPFAM" id="SSF161098">
    <property type="entry name" value="MetI-like"/>
    <property type="match status" value="1"/>
</dbReference>
<comment type="subcellular location">
    <subcellularLocation>
        <location evidence="1 7">Cell membrane</location>
        <topology evidence="1 7">Multi-pass membrane protein</topology>
    </subcellularLocation>
</comment>
<protein>
    <submittedName>
        <fullName evidence="9">Carbohydrate ABC transporter permease</fullName>
    </submittedName>
</protein>
<evidence type="ECO:0000256" key="5">
    <source>
        <dbReference type="ARBA" id="ARBA00022989"/>
    </source>
</evidence>
<dbReference type="Pfam" id="PF00528">
    <property type="entry name" value="BPD_transp_1"/>
    <property type="match status" value="1"/>
</dbReference>
<evidence type="ECO:0000256" key="3">
    <source>
        <dbReference type="ARBA" id="ARBA00022475"/>
    </source>
</evidence>
<accession>A0AAE3E4R9</accession>
<feature type="transmembrane region" description="Helical" evidence="7">
    <location>
        <begin position="85"/>
        <end position="114"/>
    </location>
</feature>
<dbReference type="AlphaFoldDB" id="A0AAE3E4R9"/>
<feature type="transmembrane region" description="Helical" evidence="7">
    <location>
        <begin position="21"/>
        <end position="47"/>
    </location>
</feature>
<dbReference type="PANTHER" id="PTHR43744">
    <property type="entry name" value="ABC TRANSPORTER PERMEASE PROTEIN MG189-RELATED-RELATED"/>
    <property type="match status" value="1"/>
</dbReference>
<feature type="domain" description="ABC transmembrane type-1" evidence="8">
    <location>
        <begin position="90"/>
        <end position="298"/>
    </location>
</feature>
<feature type="transmembrane region" description="Helical" evidence="7">
    <location>
        <begin position="198"/>
        <end position="223"/>
    </location>
</feature>